<dbReference type="PROSITE" id="PS00579">
    <property type="entry name" value="RIBOSOMAL_L29"/>
    <property type="match status" value="1"/>
</dbReference>
<reference evidence="6 7" key="1">
    <citation type="journal article" date="2014" name="FEMS Microbiol. Lett.">
        <title>Draft genome sequences of three Holospora species (Holospora obtusa, Holospora undulata, and Holospora elegans), endonuclear symbiotic bacteria of the ciliate Paramecium caudatum.</title>
        <authorList>
            <person name="Dohra H."/>
            <person name="Tanaka K."/>
            <person name="Suzuki T."/>
            <person name="Fujishima M."/>
            <person name="Suzuki H."/>
        </authorList>
    </citation>
    <scope>NUCLEOTIDE SEQUENCE [LARGE SCALE GENOMIC DNA]</scope>
    <source>
        <strain evidence="6 7">F1</strain>
    </source>
</reference>
<dbReference type="InterPro" id="IPR018254">
    <property type="entry name" value="Ribosomal_uL29_CS"/>
</dbReference>
<dbReference type="AlphaFoldDB" id="W6TGY5"/>
<dbReference type="GO" id="GO:0006412">
    <property type="term" value="P:translation"/>
    <property type="evidence" value="ECO:0007669"/>
    <property type="project" value="UniProtKB-UniRule"/>
</dbReference>
<dbReference type="GO" id="GO:0005840">
    <property type="term" value="C:ribosome"/>
    <property type="evidence" value="ECO:0007669"/>
    <property type="project" value="UniProtKB-KW"/>
</dbReference>
<dbReference type="GO" id="GO:1990904">
    <property type="term" value="C:ribonucleoprotein complex"/>
    <property type="evidence" value="ECO:0007669"/>
    <property type="project" value="UniProtKB-KW"/>
</dbReference>
<proteinExistence type="inferred from homology"/>
<keyword evidence="3 5" id="KW-0687">Ribonucleoprotein</keyword>
<dbReference type="NCBIfam" id="TIGR00012">
    <property type="entry name" value="L29"/>
    <property type="match status" value="1"/>
</dbReference>
<evidence type="ECO:0000256" key="3">
    <source>
        <dbReference type="ARBA" id="ARBA00023274"/>
    </source>
</evidence>
<dbReference type="HAMAP" id="MF_00374">
    <property type="entry name" value="Ribosomal_uL29"/>
    <property type="match status" value="1"/>
</dbReference>
<dbReference type="Gene3D" id="1.10.287.310">
    <property type="match status" value="1"/>
</dbReference>
<gene>
    <name evidence="5" type="primary">rpmC</name>
    <name evidence="6" type="ORF">P618_200594</name>
</gene>
<evidence type="ECO:0000256" key="5">
    <source>
        <dbReference type="HAMAP-Rule" id="MF_00374"/>
    </source>
</evidence>
<evidence type="ECO:0000313" key="6">
    <source>
        <dbReference type="EMBL" id="ETZ07200.1"/>
    </source>
</evidence>
<dbReference type="SUPFAM" id="SSF46561">
    <property type="entry name" value="Ribosomal protein L29 (L29p)"/>
    <property type="match status" value="1"/>
</dbReference>
<dbReference type="Proteomes" id="UP000019112">
    <property type="component" value="Unassembled WGS sequence"/>
</dbReference>
<protein>
    <recommendedName>
        <fullName evidence="4 5">Large ribosomal subunit protein uL29</fullName>
    </recommendedName>
</protein>
<accession>W6TGY5</accession>
<dbReference type="GO" id="GO:0003735">
    <property type="term" value="F:structural constituent of ribosome"/>
    <property type="evidence" value="ECO:0007669"/>
    <property type="project" value="InterPro"/>
</dbReference>
<dbReference type="STRING" id="1399147.P618_200594"/>
<evidence type="ECO:0000313" key="7">
    <source>
        <dbReference type="Proteomes" id="UP000019112"/>
    </source>
</evidence>
<sequence>MKSKQYLMSLASMSDKELFDELLELLKQKANFSFSRKKPQSEISSHRIRLLRRNVARLKMVMRQRKKEN</sequence>
<dbReference type="Pfam" id="PF00831">
    <property type="entry name" value="Ribosomal_L29"/>
    <property type="match status" value="1"/>
</dbReference>
<keyword evidence="2 5" id="KW-0689">Ribosomal protein</keyword>
<dbReference type="InterPro" id="IPR001854">
    <property type="entry name" value="Ribosomal_uL29"/>
</dbReference>
<name>W6TGY5_HOLOB</name>
<evidence type="ECO:0000256" key="2">
    <source>
        <dbReference type="ARBA" id="ARBA00022980"/>
    </source>
</evidence>
<keyword evidence="7" id="KW-1185">Reference proteome</keyword>
<evidence type="ECO:0000256" key="1">
    <source>
        <dbReference type="ARBA" id="ARBA00009254"/>
    </source>
</evidence>
<dbReference type="EMBL" id="AWTR02000059">
    <property type="protein sequence ID" value="ETZ07200.1"/>
    <property type="molecule type" value="Genomic_DNA"/>
</dbReference>
<comment type="similarity">
    <text evidence="1 5">Belongs to the universal ribosomal protein uL29 family.</text>
</comment>
<dbReference type="RefSeq" id="WP_024161140.1">
    <property type="nucleotide sequence ID" value="NZ_AWTR02000059.1"/>
</dbReference>
<organism evidence="6 7">
    <name type="scientific">Holospora obtusa F1</name>
    <dbReference type="NCBI Taxonomy" id="1399147"/>
    <lineage>
        <taxon>Bacteria</taxon>
        <taxon>Pseudomonadati</taxon>
        <taxon>Pseudomonadota</taxon>
        <taxon>Alphaproteobacteria</taxon>
        <taxon>Holosporales</taxon>
        <taxon>Holosporaceae</taxon>
        <taxon>Holospora</taxon>
    </lineage>
</organism>
<comment type="caution">
    <text evidence="6">The sequence shown here is derived from an EMBL/GenBank/DDBJ whole genome shotgun (WGS) entry which is preliminary data.</text>
</comment>
<dbReference type="InterPro" id="IPR036049">
    <property type="entry name" value="Ribosomal_uL29_sf"/>
</dbReference>
<evidence type="ECO:0000256" key="4">
    <source>
        <dbReference type="ARBA" id="ARBA00035204"/>
    </source>
</evidence>